<dbReference type="EMBL" id="BSDZ01000013">
    <property type="protein sequence ID" value="GLI62697.1"/>
    <property type="molecule type" value="Genomic_DNA"/>
</dbReference>
<keyword evidence="3" id="KW-1185">Reference proteome</keyword>
<evidence type="ECO:0000256" key="1">
    <source>
        <dbReference type="SAM" id="MobiDB-lite"/>
    </source>
</evidence>
<feature type="non-terminal residue" evidence="2">
    <location>
        <position position="1"/>
    </location>
</feature>
<dbReference type="Proteomes" id="UP001165090">
    <property type="component" value="Unassembled WGS sequence"/>
</dbReference>
<protein>
    <recommendedName>
        <fullName evidence="4">SMP domain-containing protein</fullName>
    </recommendedName>
</protein>
<evidence type="ECO:0000313" key="3">
    <source>
        <dbReference type="Proteomes" id="UP001165090"/>
    </source>
</evidence>
<proteinExistence type="predicted"/>
<organism evidence="2 3">
    <name type="scientific">Volvox africanus</name>
    <dbReference type="NCBI Taxonomy" id="51714"/>
    <lineage>
        <taxon>Eukaryota</taxon>
        <taxon>Viridiplantae</taxon>
        <taxon>Chlorophyta</taxon>
        <taxon>core chlorophytes</taxon>
        <taxon>Chlorophyceae</taxon>
        <taxon>CS clade</taxon>
        <taxon>Chlamydomonadales</taxon>
        <taxon>Volvocaceae</taxon>
        <taxon>Volvox</taxon>
    </lineage>
</organism>
<reference evidence="2 3" key="1">
    <citation type="journal article" date="2023" name="IScience">
        <title>Expanded male sex-determining region conserved during the evolution of homothallism in the green alga Volvox.</title>
        <authorList>
            <person name="Yamamoto K."/>
            <person name="Matsuzaki R."/>
            <person name="Mahakham W."/>
            <person name="Heman W."/>
            <person name="Sekimoto H."/>
            <person name="Kawachi M."/>
            <person name="Minakuchi Y."/>
            <person name="Toyoda A."/>
            <person name="Nozaki H."/>
        </authorList>
    </citation>
    <scope>NUCLEOTIDE SEQUENCE [LARGE SCALE GENOMIC DNA]</scope>
    <source>
        <strain evidence="2 3">NIES-4468</strain>
    </source>
</reference>
<evidence type="ECO:0008006" key="4">
    <source>
        <dbReference type="Google" id="ProtNLM"/>
    </source>
</evidence>
<comment type="caution">
    <text evidence="2">The sequence shown here is derived from an EMBL/GenBank/DDBJ whole genome shotgun (WGS) entry which is preliminary data.</text>
</comment>
<gene>
    <name evidence="2" type="ORF">VaNZ11_005345</name>
</gene>
<sequence>STELQGGEVVPADVAAYTNPGAKRVGRSATENIAVGSLAEGADATSTATAANDSPILATVAAMSRAGIEDRARERVERGQEAHVLGMGGQGCGGAEEEGFQPVRGGVAAAKRAAEMRGVGVPPTHMDAAGGESRP</sequence>
<accession>A0ABQ5RYK1</accession>
<name>A0ABQ5RYK1_9CHLO</name>
<evidence type="ECO:0000313" key="2">
    <source>
        <dbReference type="EMBL" id="GLI62697.1"/>
    </source>
</evidence>
<feature type="region of interest" description="Disordered" evidence="1">
    <location>
        <begin position="116"/>
        <end position="135"/>
    </location>
</feature>